<comment type="caution">
    <text evidence="8">Lacks conserved residue(s) required for the propagation of feature annotation.</text>
</comment>
<protein>
    <submittedName>
        <fullName evidence="11">Uncharacterized protein</fullName>
    </submittedName>
</protein>
<dbReference type="EMBL" id="OZ023704">
    <property type="protein sequence ID" value="CAK9872880.1"/>
    <property type="molecule type" value="Genomic_DNA"/>
</dbReference>
<dbReference type="Proteomes" id="UP001497522">
    <property type="component" value="Chromosome 3"/>
</dbReference>
<dbReference type="PANTHER" id="PTHR11040:SF44">
    <property type="entry name" value="PROTEIN ZNTC-RELATED"/>
    <property type="match status" value="1"/>
</dbReference>
<keyword evidence="3 8" id="KW-0813">Transport</keyword>
<feature type="transmembrane region" description="Helical" evidence="8">
    <location>
        <begin position="268"/>
        <end position="292"/>
    </location>
</feature>
<keyword evidence="5 8" id="KW-1133">Transmembrane helix</keyword>
<reference evidence="11" key="1">
    <citation type="submission" date="2024-03" db="EMBL/GenBank/DDBJ databases">
        <authorList>
            <consortium name="ELIXIR-Norway"/>
            <consortium name="Elixir Norway"/>
        </authorList>
    </citation>
    <scope>NUCLEOTIDE SEQUENCE</scope>
</reference>
<dbReference type="InterPro" id="IPR003689">
    <property type="entry name" value="ZIP"/>
</dbReference>
<keyword evidence="12" id="KW-1185">Reference proteome</keyword>
<dbReference type="PANTHER" id="PTHR11040">
    <property type="entry name" value="ZINC/IRON TRANSPORTER"/>
    <property type="match status" value="1"/>
</dbReference>
<dbReference type="InterPro" id="IPR004698">
    <property type="entry name" value="Zn/Fe_permease_fun/pln"/>
</dbReference>
<accession>A0ABP1BC96</accession>
<feature type="signal peptide" evidence="10">
    <location>
        <begin position="1"/>
        <end position="20"/>
    </location>
</feature>
<evidence type="ECO:0000256" key="2">
    <source>
        <dbReference type="ARBA" id="ARBA00006939"/>
    </source>
</evidence>
<feature type="chain" id="PRO_5045040450" evidence="10">
    <location>
        <begin position="21"/>
        <end position="364"/>
    </location>
</feature>
<feature type="transmembrane region" description="Helical" evidence="8">
    <location>
        <begin position="312"/>
        <end position="332"/>
    </location>
</feature>
<dbReference type="NCBIfam" id="TIGR00820">
    <property type="entry name" value="zip"/>
    <property type="match status" value="1"/>
</dbReference>
<organism evidence="11 12">
    <name type="scientific">Sphagnum jensenii</name>
    <dbReference type="NCBI Taxonomy" id="128206"/>
    <lineage>
        <taxon>Eukaryota</taxon>
        <taxon>Viridiplantae</taxon>
        <taxon>Streptophyta</taxon>
        <taxon>Embryophyta</taxon>
        <taxon>Bryophyta</taxon>
        <taxon>Sphagnophytina</taxon>
        <taxon>Sphagnopsida</taxon>
        <taxon>Sphagnales</taxon>
        <taxon>Sphagnaceae</taxon>
        <taxon>Sphagnum</taxon>
    </lineage>
</organism>
<evidence type="ECO:0000313" key="11">
    <source>
        <dbReference type="EMBL" id="CAK9872880.1"/>
    </source>
</evidence>
<evidence type="ECO:0000313" key="12">
    <source>
        <dbReference type="Proteomes" id="UP001497522"/>
    </source>
</evidence>
<proteinExistence type="inferred from homology"/>
<evidence type="ECO:0000256" key="5">
    <source>
        <dbReference type="ARBA" id="ARBA00022989"/>
    </source>
</evidence>
<feature type="transmembrane region" description="Helical" evidence="8">
    <location>
        <begin position="118"/>
        <end position="139"/>
    </location>
</feature>
<comment type="similarity">
    <text evidence="2 8">Belongs to the ZIP transporter (TC 2.A.5) family.</text>
</comment>
<comment type="subcellular location">
    <subcellularLocation>
        <location evidence="1 8">Membrane</location>
        <topology evidence="1 8">Multi-pass membrane protein</topology>
    </subcellularLocation>
</comment>
<dbReference type="Pfam" id="PF02535">
    <property type="entry name" value="Zip"/>
    <property type="match status" value="1"/>
</dbReference>
<evidence type="ECO:0000256" key="7">
    <source>
        <dbReference type="ARBA" id="ARBA00023136"/>
    </source>
</evidence>
<evidence type="ECO:0000256" key="10">
    <source>
        <dbReference type="SAM" id="SignalP"/>
    </source>
</evidence>
<feature type="transmembrane region" description="Helical" evidence="8">
    <location>
        <begin position="344"/>
        <end position="363"/>
    </location>
</feature>
<sequence length="364" mass="38697">MLSECIVCYFFRLLMKVVSASEGMAGCSLEDLTCRDTTTALHLKGGGIALILVASALGVAVPLVGRRLQYLKTDGNAFFVCKAFAAGVILATGFVHMLPNAMASLTSPCLPANPWSKYPFAGFIAMLAALGTLVIDFLATEYYERRQDHSSNMEKGNMPGHAPSHSHSHPEGHHTCNNDANHEHMNGHVGHGHDSLATPDEGLAHVRHVAIAQVLELGIVAHSVIIGMTLGVSQSPCTIRPLLGALSFHQFFEGFALGGCISQAGFNYLSATTMACCFALTTPTGIAIGIGISSTYVENSPMALIVEGVFDSVSGGILVYMSLVDLIAADFLSKRMRCNQQLQILSYITLLSGCFAMSALAIWS</sequence>
<feature type="compositionally biased region" description="Basic and acidic residues" evidence="9">
    <location>
        <begin position="168"/>
        <end position="178"/>
    </location>
</feature>
<feature type="transmembrane region" description="Helical" evidence="8">
    <location>
        <begin position="44"/>
        <end position="65"/>
    </location>
</feature>
<feature type="region of interest" description="Disordered" evidence="9">
    <location>
        <begin position="148"/>
        <end position="178"/>
    </location>
</feature>
<keyword evidence="10" id="KW-0732">Signal</keyword>
<keyword evidence="4 8" id="KW-0812">Transmembrane</keyword>
<evidence type="ECO:0000256" key="1">
    <source>
        <dbReference type="ARBA" id="ARBA00004141"/>
    </source>
</evidence>
<feature type="transmembrane region" description="Helical" evidence="8">
    <location>
        <begin position="77"/>
        <end position="98"/>
    </location>
</feature>
<evidence type="ECO:0000256" key="8">
    <source>
        <dbReference type="RuleBase" id="RU362088"/>
    </source>
</evidence>
<name>A0ABP1BC96_9BRYO</name>
<evidence type="ECO:0000256" key="9">
    <source>
        <dbReference type="SAM" id="MobiDB-lite"/>
    </source>
</evidence>
<gene>
    <name evidence="11" type="ORF">CSSPJE1EN2_LOCUS15450</name>
</gene>
<evidence type="ECO:0000256" key="3">
    <source>
        <dbReference type="ARBA" id="ARBA00022448"/>
    </source>
</evidence>
<evidence type="ECO:0000256" key="6">
    <source>
        <dbReference type="ARBA" id="ARBA00023065"/>
    </source>
</evidence>
<evidence type="ECO:0000256" key="4">
    <source>
        <dbReference type="ARBA" id="ARBA00022692"/>
    </source>
</evidence>
<keyword evidence="6 8" id="KW-0406">Ion transport</keyword>
<keyword evidence="7 8" id="KW-0472">Membrane</keyword>